<comment type="caution">
    <text evidence="2">The sequence shown here is derived from an EMBL/GenBank/DDBJ whole genome shotgun (WGS) entry which is preliminary data.</text>
</comment>
<sequence length="45" mass="5445">MDESYAAFVGDNLHDIESRFSPERWEGTREELKKLERKRSKEMWG</sequence>
<gene>
    <name evidence="2" type="ORF">ACFO6V_28270</name>
</gene>
<keyword evidence="3" id="KW-1185">Reference proteome</keyword>
<feature type="region of interest" description="Disordered" evidence="1">
    <location>
        <begin position="25"/>
        <end position="45"/>
    </location>
</feature>
<proteinExistence type="predicted"/>
<evidence type="ECO:0000256" key="1">
    <source>
        <dbReference type="SAM" id="MobiDB-lite"/>
    </source>
</evidence>
<organism evidence="2 3">
    <name type="scientific">Promicromonospora alba</name>
    <dbReference type="NCBI Taxonomy" id="1616110"/>
    <lineage>
        <taxon>Bacteria</taxon>
        <taxon>Bacillati</taxon>
        <taxon>Actinomycetota</taxon>
        <taxon>Actinomycetes</taxon>
        <taxon>Micrococcales</taxon>
        <taxon>Promicromonosporaceae</taxon>
        <taxon>Promicromonospora</taxon>
    </lineage>
</organism>
<accession>A0ABV9HPP0</accession>
<protein>
    <submittedName>
        <fullName evidence="2">Uncharacterized protein</fullName>
    </submittedName>
</protein>
<evidence type="ECO:0000313" key="2">
    <source>
        <dbReference type="EMBL" id="MFC4632171.1"/>
    </source>
</evidence>
<dbReference type="EMBL" id="JBHSFI010000012">
    <property type="protein sequence ID" value="MFC4632171.1"/>
    <property type="molecule type" value="Genomic_DNA"/>
</dbReference>
<evidence type="ECO:0000313" key="3">
    <source>
        <dbReference type="Proteomes" id="UP001596011"/>
    </source>
</evidence>
<name>A0ABV9HPP0_9MICO</name>
<reference evidence="3" key="1">
    <citation type="journal article" date="2019" name="Int. J. Syst. Evol. Microbiol.">
        <title>The Global Catalogue of Microorganisms (GCM) 10K type strain sequencing project: providing services to taxonomists for standard genome sequencing and annotation.</title>
        <authorList>
            <consortium name="The Broad Institute Genomics Platform"/>
            <consortium name="The Broad Institute Genome Sequencing Center for Infectious Disease"/>
            <person name="Wu L."/>
            <person name="Ma J."/>
        </authorList>
    </citation>
    <scope>NUCLEOTIDE SEQUENCE [LARGE SCALE GENOMIC DNA]</scope>
    <source>
        <strain evidence="3">CCUG 42722</strain>
    </source>
</reference>
<dbReference type="Proteomes" id="UP001596011">
    <property type="component" value="Unassembled WGS sequence"/>
</dbReference>
<dbReference type="RefSeq" id="WP_377142544.1">
    <property type="nucleotide sequence ID" value="NZ_JBHSFI010000012.1"/>
</dbReference>